<dbReference type="EMBL" id="VILF01000002">
    <property type="protein sequence ID" value="MTJ43448.1"/>
    <property type="molecule type" value="Genomic_DNA"/>
</dbReference>
<sequence length="115" mass="12881">MALEEGILLFYITLLTKTDASTGKWLGEQKFKSFDSIMYVPEQNVLFVSGRLENSNISVLVKIKGTGGTGQNMFALNPDGSSMPKYSYRLGSQFLSDNVINMRYNGNLRVEIKRS</sequence>
<comment type="caution">
    <text evidence="1">The sequence shown here is derived from an EMBL/GenBank/DDBJ whole genome shotgun (WGS) entry which is preliminary data.</text>
</comment>
<reference evidence="2" key="1">
    <citation type="journal article" date="2020" name="Toxins">
        <title>Phylogenomic Analysis of Secondary Metabolism in the Toxic Cyanobacterial Genera Anabaena, Dolichospermum and Aphanizomenon.</title>
        <authorList>
            <person name="Oesterholm J."/>
            <person name="Popin R.V."/>
            <person name="Fewer D.P."/>
            <person name="Sivonen K."/>
        </authorList>
    </citation>
    <scope>NUCLEOTIDE SEQUENCE [LARGE SCALE GENOMIC DNA]</scope>
    <source>
        <strain evidence="2">UHCC 0037</strain>
    </source>
</reference>
<evidence type="ECO:0000313" key="1">
    <source>
        <dbReference type="EMBL" id="MTJ43448.1"/>
    </source>
</evidence>
<gene>
    <name evidence="1" type="ORF">FJR39_09650</name>
</gene>
<dbReference type="Proteomes" id="UP001517388">
    <property type="component" value="Unassembled WGS sequence"/>
</dbReference>
<organism evidence="1 2">
    <name type="scientific">Dolichospermum flos-aquae UHCC 0037</name>
    <dbReference type="NCBI Taxonomy" id="2590026"/>
    <lineage>
        <taxon>Bacteria</taxon>
        <taxon>Bacillati</taxon>
        <taxon>Cyanobacteriota</taxon>
        <taxon>Cyanophyceae</taxon>
        <taxon>Nostocales</taxon>
        <taxon>Aphanizomenonaceae</taxon>
        <taxon>Dolichospermum</taxon>
    </lineage>
</organism>
<protein>
    <submittedName>
        <fullName evidence="1">Uncharacterized protein</fullName>
    </submittedName>
</protein>
<proteinExistence type="predicted"/>
<name>A0ACC7S4K2_DOLFA</name>
<accession>A0ACC7S4K2</accession>
<keyword evidence="2" id="KW-1185">Reference proteome</keyword>
<evidence type="ECO:0000313" key="2">
    <source>
        <dbReference type="Proteomes" id="UP001517388"/>
    </source>
</evidence>